<dbReference type="PROSITE" id="PS00211">
    <property type="entry name" value="ABC_TRANSPORTER_1"/>
    <property type="match status" value="1"/>
</dbReference>
<keyword evidence="11" id="KW-1185">Reference proteome</keyword>
<dbReference type="PANTHER" id="PTHR43790">
    <property type="entry name" value="CARBOHYDRATE TRANSPORT ATP-BINDING PROTEIN MG119-RELATED"/>
    <property type="match status" value="1"/>
</dbReference>
<dbReference type="EMBL" id="JBHSED010000023">
    <property type="protein sequence ID" value="MFC4304448.1"/>
    <property type="molecule type" value="Genomic_DNA"/>
</dbReference>
<gene>
    <name evidence="10" type="ORF">ACFO1S_13550</name>
</gene>
<keyword evidence="6 10" id="KW-0067">ATP-binding</keyword>
<dbReference type="InterPro" id="IPR017871">
    <property type="entry name" value="ABC_transporter-like_CS"/>
</dbReference>
<evidence type="ECO:0000259" key="9">
    <source>
        <dbReference type="PROSITE" id="PS50893"/>
    </source>
</evidence>
<protein>
    <submittedName>
        <fullName evidence="10">Sugar ABC transporter ATP-binding protein</fullName>
    </submittedName>
</protein>
<keyword evidence="4" id="KW-0677">Repeat</keyword>
<keyword evidence="8" id="KW-0472">Membrane</keyword>
<dbReference type="PROSITE" id="PS50893">
    <property type="entry name" value="ABC_TRANSPORTER_2"/>
    <property type="match status" value="2"/>
</dbReference>
<dbReference type="CDD" id="cd03216">
    <property type="entry name" value="ABC_Carb_Monos_I"/>
    <property type="match status" value="1"/>
</dbReference>
<dbReference type="InterPro" id="IPR003593">
    <property type="entry name" value="AAA+_ATPase"/>
</dbReference>
<keyword evidence="2" id="KW-1003">Cell membrane</keyword>
<dbReference type="PANTHER" id="PTHR43790:SF3">
    <property type="entry name" value="D-ALLOSE IMPORT ATP-BINDING PROTEIN ALSA-RELATED"/>
    <property type="match status" value="1"/>
</dbReference>
<evidence type="ECO:0000256" key="5">
    <source>
        <dbReference type="ARBA" id="ARBA00022741"/>
    </source>
</evidence>
<evidence type="ECO:0000313" key="10">
    <source>
        <dbReference type="EMBL" id="MFC4304448.1"/>
    </source>
</evidence>
<keyword evidence="7" id="KW-1278">Translocase</keyword>
<dbReference type="Proteomes" id="UP001595755">
    <property type="component" value="Unassembled WGS sequence"/>
</dbReference>
<dbReference type="Gene3D" id="3.40.50.300">
    <property type="entry name" value="P-loop containing nucleotide triphosphate hydrolases"/>
    <property type="match status" value="2"/>
</dbReference>
<dbReference type="CDD" id="cd03215">
    <property type="entry name" value="ABC_Carb_Monos_II"/>
    <property type="match status" value="1"/>
</dbReference>
<evidence type="ECO:0000256" key="6">
    <source>
        <dbReference type="ARBA" id="ARBA00022840"/>
    </source>
</evidence>
<evidence type="ECO:0000256" key="4">
    <source>
        <dbReference type="ARBA" id="ARBA00022737"/>
    </source>
</evidence>
<evidence type="ECO:0000256" key="2">
    <source>
        <dbReference type="ARBA" id="ARBA00022475"/>
    </source>
</evidence>
<evidence type="ECO:0000256" key="3">
    <source>
        <dbReference type="ARBA" id="ARBA00022597"/>
    </source>
</evidence>
<proteinExistence type="predicted"/>
<dbReference type="SUPFAM" id="SSF52540">
    <property type="entry name" value="P-loop containing nucleoside triphosphate hydrolases"/>
    <property type="match status" value="2"/>
</dbReference>
<evidence type="ECO:0000256" key="8">
    <source>
        <dbReference type="ARBA" id="ARBA00023136"/>
    </source>
</evidence>
<evidence type="ECO:0000256" key="1">
    <source>
        <dbReference type="ARBA" id="ARBA00022448"/>
    </source>
</evidence>
<dbReference type="InterPro" id="IPR003439">
    <property type="entry name" value="ABC_transporter-like_ATP-bd"/>
</dbReference>
<reference evidence="11" key="1">
    <citation type="journal article" date="2019" name="Int. J. Syst. Evol. Microbiol.">
        <title>The Global Catalogue of Microorganisms (GCM) 10K type strain sequencing project: providing services to taxonomists for standard genome sequencing and annotation.</title>
        <authorList>
            <consortium name="The Broad Institute Genomics Platform"/>
            <consortium name="The Broad Institute Genome Sequencing Center for Infectious Disease"/>
            <person name="Wu L."/>
            <person name="Ma J."/>
        </authorList>
    </citation>
    <scope>NUCLEOTIDE SEQUENCE [LARGE SCALE GENOMIC DNA]</scope>
    <source>
        <strain evidence="11">CGMCC 4.1641</strain>
    </source>
</reference>
<evidence type="ECO:0000313" key="11">
    <source>
        <dbReference type="Proteomes" id="UP001595755"/>
    </source>
</evidence>
<comment type="caution">
    <text evidence="10">The sequence shown here is derived from an EMBL/GenBank/DDBJ whole genome shotgun (WGS) entry which is preliminary data.</text>
</comment>
<sequence length="513" mass="56550">MAEAEYVLELKGITKIFPGVRALDDVYFKLRPGEIHALMGENGAGKSTFIKVITGVHAPEEGEMFLNGRKVAFGHPTDAQKAGIAAIYQHVTSYPDLSVTENIFMGHEKIQKTTRRIRWRDMHEEAGRLLKELRASFSPKTLMGALSVAEQQIVEIAKALSVDAKIIIMDEPTAALTKNESEELYRITERLRDNGASIIFISHRFEDMYRLAGKVTVFRDSKYIGTWNVDEISNPDLIIAMVGREISQLFPKKEAQIGEELLRLEGLGRTGYFADVSFTLRRGEILGLTGLVGAGRTEVCETLFGVAKPDKGKIMFKGKELQVRSPKDAMRQGIGYLPEDRQKQGLVLQWDIGRNITLSALQKFVRSGMLDTRKELDTAKRLAEKVGVKAKSVFDLAGSLSGGNQQKVVFAKLLTGELDVLILDEPTKGVDVGAKSAIYEMISDLACAGYGILLVSSEMPEMIGMCDRVAVMREGRITAILDRQGLTQEAILAASMDDTKSTSETGGQRRAEA</sequence>
<organism evidence="10 11">
    <name type="scientific">Cohnella boryungensis</name>
    <dbReference type="NCBI Taxonomy" id="768479"/>
    <lineage>
        <taxon>Bacteria</taxon>
        <taxon>Bacillati</taxon>
        <taxon>Bacillota</taxon>
        <taxon>Bacilli</taxon>
        <taxon>Bacillales</taxon>
        <taxon>Paenibacillaceae</taxon>
        <taxon>Cohnella</taxon>
    </lineage>
</organism>
<dbReference type="InterPro" id="IPR050107">
    <property type="entry name" value="ABC_carbohydrate_import_ATPase"/>
</dbReference>
<keyword evidence="5" id="KW-0547">Nucleotide-binding</keyword>
<dbReference type="GO" id="GO:0005524">
    <property type="term" value="F:ATP binding"/>
    <property type="evidence" value="ECO:0007669"/>
    <property type="project" value="UniProtKB-KW"/>
</dbReference>
<dbReference type="Pfam" id="PF00005">
    <property type="entry name" value="ABC_tran"/>
    <property type="match status" value="2"/>
</dbReference>
<feature type="domain" description="ABC transporter" evidence="9">
    <location>
        <begin position="257"/>
        <end position="499"/>
    </location>
</feature>
<dbReference type="SMART" id="SM00382">
    <property type="entry name" value="AAA"/>
    <property type="match status" value="2"/>
</dbReference>
<name>A0ABV8SC30_9BACL</name>
<feature type="domain" description="ABC transporter" evidence="9">
    <location>
        <begin position="8"/>
        <end position="245"/>
    </location>
</feature>
<accession>A0ABV8SC30</accession>
<dbReference type="InterPro" id="IPR027417">
    <property type="entry name" value="P-loop_NTPase"/>
</dbReference>
<evidence type="ECO:0000256" key="7">
    <source>
        <dbReference type="ARBA" id="ARBA00022967"/>
    </source>
</evidence>
<keyword evidence="3" id="KW-0762">Sugar transport</keyword>
<dbReference type="RefSeq" id="WP_204604841.1">
    <property type="nucleotide sequence ID" value="NZ_JBHSED010000023.1"/>
</dbReference>
<keyword evidence="1" id="KW-0813">Transport</keyword>